<keyword evidence="2 6" id="KW-0812">Transmembrane</keyword>
<feature type="compositionally biased region" description="Low complexity" evidence="5">
    <location>
        <begin position="15"/>
        <end position="26"/>
    </location>
</feature>
<dbReference type="OrthoDB" id="74314at2759"/>
<dbReference type="PANTHER" id="PTHR28304">
    <property type="entry name" value="PEROXISOMAL MEMBRANE PROTEIN PEX29"/>
    <property type="match status" value="1"/>
</dbReference>
<evidence type="ECO:0000259" key="7">
    <source>
        <dbReference type="Pfam" id="PF06398"/>
    </source>
</evidence>
<name>C5M7X7_CANTT</name>
<evidence type="ECO:0000313" key="9">
    <source>
        <dbReference type="Proteomes" id="UP000002037"/>
    </source>
</evidence>
<evidence type="ECO:0000256" key="6">
    <source>
        <dbReference type="SAM" id="Phobius"/>
    </source>
</evidence>
<dbReference type="AlphaFoldDB" id="C5M7X7"/>
<dbReference type="InterPro" id="IPR010482">
    <property type="entry name" value="TECPR1-like_DysF"/>
</dbReference>
<feature type="transmembrane region" description="Helical" evidence="6">
    <location>
        <begin position="365"/>
        <end position="384"/>
    </location>
</feature>
<dbReference type="EMBL" id="GG692397">
    <property type="protein sequence ID" value="EER33681.1"/>
    <property type="molecule type" value="Genomic_DNA"/>
</dbReference>
<dbReference type="PANTHER" id="PTHR28304:SF1">
    <property type="entry name" value="PEROXISOMAL MEMBRANE PROTEIN PEX28"/>
    <property type="match status" value="1"/>
</dbReference>
<dbReference type="GO" id="GO:0005778">
    <property type="term" value="C:peroxisomal membrane"/>
    <property type="evidence" value="ECO:0007669"/>
    <property type="project" value="UniProtKB-ARBA"/>
</dbReference>
<evidence type="ECO:0000313" key="8">
    <source>
        <dbReference type="EMBL" id="EER33681.1"/>
    </source>
</evidence>
<comment type="subcellular location">
    <subcellularLocation>
        <location evidence="1">Membrane</location>
        <topology evidence="1">Multi-pass membrane protein</topology>
    </subcellularLocation>
</comment>
<evidence type="ECO:0000256" key="5">
    <source>
        <dbReference type="SAM" id="MobiDB-lite"/>
    </source>
</evidence>
<proteinExistence type="predicted"/>
<feature type="compositionally biased region" description="Polar residues" evidence="5">
    <location>
        <begin position="1"/>
        <end position="14"/>
    </location>
</feature>
<sequence length="598" mass="67901">MDSYSDQPSDILQQSASISSSTSSSSYRDYAVGKLSKAVAKGNRIVESKPGSKRAFAMNTASSLFEKGIERYNLNGNGSRRTRSGSYDLTDEQISQIESMADSAEAEKRPKSNHFADRMIEKLLKSVLPQDLPERELFEKRLNDPDRNKRPGLSVTVLTSNVRQMARKMTNFFAIQYEIIRIISWKQPTKTISVLILYTAACIWPHLVLAYPLIFVLFGILIPGFVYRHPMRNPDLIKVKKRGQSLLSFLFESPDTSIVEDLINEDYLREDAEVASSTYSISEDVSEAAASSSQMASESDTSGGGGGGDNSPKKETAKHRKSQVALLINLRDFQNLTTDILKGVNEAEKFYYETAGFKDERLSTFIFYAVLVATFGILFVGQFMPWKLIFIQAGWGAGILSHPKCKKFIVDASKARKQKALLAKLNEKENAAESTPDIVVEDTDGVIKQFDRNDIIVDDSPEVRVVEVWELQIKSILKHSWSFYRYSNTIFDKNNKLRVAGKRPSGVEQLSKVYPPVDWKFDFGLENKWNLDSDPGEFIRQRSLNPSLFIIKEGEKEGWIYDNMKDIVHSDIVYEFRRRRLSRECYRYGRPPKEPSGY</sequence>
<evidence type="ECO:0000256" key="2">
    <source>
        <dbReference type="ARBA" id="ARBA00022692"/>
    </source>
</evidence>
<keyword evidence="4 6" id="KW-0472">Membrane</keyword>
<dbReference type="VEuPathDB" id="FungiDB:CTRG_02499"/>
<feature type="region of interest" description="Disordered" evidence="5">
    <location>
        <begin position="1"/>
        <end position="29"/>
    </location>
</feature>
<dbReference type="Pfam" id="PF06398">
    <property type="entry name" value="Pex24p"/>
    <property type="match status" value="1"/>
</dbReference>
<reference evidence="8 9" key="1">
    <citation type="journal article" date="2009" name="Nature">
        <title>Evolution of pathogenicity and sexual reproduction in eight Candida genomes.</title>
        <authorList>
            <person name="Butler G."/>
            <person name="Rasmussen M.D."/>
            <person name="Lin M.F."/>
            <person name="Santos M.A."/>
            <person name="Sakthikumar S."/>
            <person name="Munro C.A."/>
            <person name="Rheinbay E."/>
            <person name="Grabherr M."/>
            <person name="Forche A."/>
            <person name="Reedy J.L."/>
            <person name="Agrafioti I."/>
            <person name="Arnaud M.B."/>
            <person name="Bates S."/>
            <person name="Brown A.J."/>
            <person name="Brunke S."/>
            <person name="Costanzo M.C."/>
            <person name="Fitzpatrick D.A."/>
            <person name="de Groot P.W."/>
            <person name="Harris D."/>
            <person name="Hoyer L.L."/>
            <person name="Hube B."/>
            <person name="Klis F.M."/>
            <person name="Kodira C."/>
            <person name="Lennard N."/>
            <person name="Logue M.E."/>
            <person name="Martin R."/>
            <person name="Neiman A.M."/>
            <person name="Nikolaou E."/>
            <person name="Quail M.A."/>
            <person name="Quinn J."/>
            <person name="Santos M.C."/>
            <person name="Schmitzberger F.F."/>
            <person name="Sherlock G."/>
            <person name="Shah P."/>
            <person name="Silverstein K.A."/>
            <person name="Skrzypek M.S."/>
            <person name="Soll D."/>
            <person name="Staggs R."/>
            <person name="Stansfield I."/>
            <person name="Stumpf M.P."/>
            <person name="Sudbery P.E."/>
            <person name="Srikantha T."/>
            <person name="Zeng Q."/>
            <person name="Berman J."/>
            <person name="Berriman M."/>
            <person name="Heitman J."/>
            <person name="Gow N.A."/>
            <person name="Lorenz M.C."/>
            <person name="Birren B.W."/>
            <person name="Kellis M."/>
            <person name="Cuomo C.A."/>
        </authorList>
    </citation>
    <scope>NUCLEOTIDE SEQUENCE [LARGE SCALE GENOMIC DNA]</scope>
    <source>
        <strain evidence="9">ATCC MYA-3404 / T1</strain>
    </source>
</reference>
<dbReference type="GeneID" id="8297617"/>
<dbReference type="RefSeq" id="XP_002548202.1">
    <property type="nucleotide sequence ID" value="XM_002548156.1"/>
</dbReference>
<organism evidence="8 9">
    <name type="scientific">Candida tropicalis (strain ATCC MYA-3404 / T1)</name>
    <name type="common">Yeast</name>
    <dbReference type="NCBI Taxonomy" id="294747"/>
    <lineage>
        <taxon>Eukaryota</taxon>
        <taxon>Fungi</taxon>
        <taxon>Dikarya</taxon>
        <taxon>Ascomycota</taxon>
        <taxon>Saccharomycotina</taxon>
        <taxon>Pichiomycetes</taxon>
        <taxon>Debaryomycetaceae</taxon>
        <taxon>Candida/Lodderomyces clade</taxon>
        <taxon>Candida</taxon>
    </lineage>
</organism>
<feature type="domain" description="TECPR1-like DysF" evidence="7">
    <location>
        <begin position="151"/>
        <end position="583"/>
    </location>
</feature>
<evidence type="ECO:0000256" key="3">
    <source>
        <dbReference type="ARBA" id="ARBA00022989"/>
    </source>
</evidence>
<keyword evidence="3 6" id="KW-1133">Transmembrane helix</keyword>
<dbReference type="Proteomes" id="UP000002037">
    <property type="component" value="Unassembled WGS sequence"/>
</dbReference>
<gene>
    <name evidence="8" type="ORF">CTRG_02499</name>
</gene>
<dbReference type="InterPro" id="IPR052816">
    <property type="entry name" value="Peroxisomal_Membrane_PEX28-32"/>
</dbReference>
<dbReference type="STRING" id="294747.C5M7X7"/>
<dbReference type="GO" id="GO:0007031">
    <property type="term" value="P:peroxisome organization"/>
    <property type="evidence" value="ECO:0007669"/>
    <property type="project" value="TreeGrafter"/>
</dbReference>
<feature type="transmembrane region" description="Helical" evidence="6">
    <location>
        <begin position="203"/>
        <end position="227"/>
    </location>
</feature>
<dbReference type="eggNOG" id="ENOG502QUW8">
    <property type="taxonomic scope" value="Eukaryota"/>
</dbReference>
<evidence type="ECO:0000256" key="4">
    <source>
        <dbReference type="ARBA" id="ARBA00023136"/>
    </source>
</evidence>
<dbReference type="KEGG" id="ctp:CTRG_02499"/>
<evidence type="ECO:0000256" key="1">
    <source>
        <dbReference type="ARBA" id="ARBA00004141"/>
    </source>
</evidence>
<accession>C5M7X7</accession>
<dbReference type="HOGENOM" id="CLU_034954_0_0_1"/>
<feature type="region of interest" description="Disordered" evidence="5">
    <location>
        <begin position="291"/>
        <end position="316"/>
    </location>
</feature>
<keyword evidence="9" id="KW-1185">Reference proteome</keyword>
<protein>
    <recommendedName>
        <fullName evidence="7">TECPR1-like DysF domain-containing protein</fullName>
    </recommendedName>
</protein>